<dbReference type="PANTHER" id="PTHR11571:SF263">
    <property type="entry name" value="GLUTATHIONE S-TRANSFERASE"/>
    <property type="match status" value="1"/>
</dbReference>
<dbReference type="Gene3D" id="1.20.1050.10">
    <property type="match status" value="1"/>
</dbReference>
<dbReference type="OrthoDB" id="414243at2759"/>
<evidence type="ECO:0000313" key="4">
    <source>
        <dbReference type="Proteomes" id="UP000006352"/>
    </source>
</evidence>
<dbReference type="InterPro" id="IPR004046">
    <property type="entry name" value="GST_C"/>
</dbReference>
<reference evidence="3 4" key="1">
    <citation type="journal article" date="2012" name="Appl. Environ. Microbiol.">
        <title>Short-read sequencing for genomic analysis of the brown rot fungus Fibroporia radiculosa.</title>
        <authorList>
            <person name="Tang J.D."/>
            <person name="Perkins A.D."/>
            <person name="Sonstegard T.S."/>
            <person name="Schroeder S.G."/>
            <person name="Burgess S.C."/>
            <person name="Diehl S.V."/>
        </authorList>
    </citation>
    <scope>NUCLEOTIDE SEQUENCE [LARGE SCALE GENOMIC DNA]</scope>
    <source>
        <strain evidence="3 4">TFFH 294</strain>
    </source>
</reference>
<dbReference type="PROSITE" id="PS50405">
    <property type="entry name" value="GST_CTER"/>
    <property type="match status" value="1"/>
</dbReference>
<dbReference type="Gene3D" id="3.40.30.10">
    <property type="entry name" value="Glutaredoxin"/>
    <property type="match status" value="1"/>
</dbReference>
<dbReference type="PANTHER" id="PTHR11571">
    <property type="entry name" value="GLUTATHIONE S-TRANSFERASE"/>
    <property type="match status" value="1"/>
</dbReference>
<dbReference type="InterPro" id="IPR036282">
    <property type="entry name" value="Glutathione-S-Trfase_C_sf"/>
</dbReference>
<evidence type="ECO:0000259" key="2">
    <source>
        <dbReference type="PROSITE" id="PS50405"/>
    </source>
</evidence>
<dbReference type="InterPro" id="IPR050213">
    <property type="entry name" value="GST_superfamily"/>
</dbReference>
<dbReference type="InterPro" id="IPR036249">
    <property type="entry name" value="Thioredoxin-like_sf"/>
</dbReference>
<dbReference type="GO" id="GO:0004364">
    <property type="term" value="F:glutathione transferase activity"/>
    <property type="evidence" value="ECO:0007669"/>
    <property type="project" value="TreeGrafter"/>
</dbReference>
<evidence type="ECO:0000259" key="1">
    <source>
        <dbReference type="PROSITE" id="PS50404"/>
    </source>
</evidence>
<dbReference type="InterPro" id="IPR010987">
    <property type="entry name" value="Glutathione-S-Trfase_C-like"/>
</dbReference>
<dbReference type="SUPFAM" id="SSF47616">
    <property type="entry name" value="GST C-terminal domain-like"/>
    <property type="match status" value="1"/>
</dbReference>
<keyword evidence="4" id="KW-1185">Reference proteome</keyword>
<protein>
    <recommendedName>
        <fullName evidence="5">GST C-terminal domain-containing protein</fullName>
    </recommendedName>
</protein>
<dbReference type="CDD" id="cd03039">
    <property type="entry name" value="GST_N_Sigma_like"/>
    <property type="match status" value="1"/>
</dbReference>
<dbReference type="STRING" id="599839.J4HUM7"/>
<evidence type="ECO:0008006" key="5">
    <source>
        <dbReference type="Google" id="ProtNLM"/>
    </source>
</evidence>
<dbReference type="PROSITE" id="PS50404">
    <property type="entry name" value="GST_NTER"/>
    <property type="match status" value="1"/>
</dbReference>
<dbReference type="EMBL" id="HE796972">
    <property type="protein sequence ID" value="CCM00242.1"/>
    <property type="molecule type" value="Genomic_DNA"/>
</dbReference>
<dbReference type="GeneID" id="24095153"/>
<name>J4HUM7_9APHY</name>
<dbReference type="Pfam" id="PF14497">
    <property type="entry name" value="GST_C_3"/>
    <property type="match status" value="1"/>
</dbReference>
<dbReference type="SUPFAM" id="SSF52833">
    <property type="entry name" value="Thioredoxin-like"/>
    <property type="match status" value="1"/>
</dbReference>
<dbReference type="RefSeq" id="XP_012179525.1">
    <property type="nucleotide sequence ID" value="XM_012324135.1"/>
</dbReference>
<dbReference type="GO" id="GO:0006749">
    <property type="term" value="P:glutathione metabolic process"/>
    <property type="evidence" value="ECO:0007669"/>
    <property type="project" value="TreeGrafter"/>
</dbReference>
<dbReference type="InParanoid" id="J4HUM7"/>
<sequence>MVPPEKKARTAGYTLYYWSGIPGRGEFIRLAFEYAGQPYVEMNDAKSLLPTIKNVSKIGHPVHYAPPVLELPSGRVISQTSAILNHIAPILGLAGEIGSNVIKTDLNEEEREKAEEERSSVNQLVLTVLDLCNETHDVHHPIAVSKYYEDQKDAAIERAADFRATRIPKFFEHFENVLSTNPATANLDRTYLIGKQTTTADLVLFHAVDGLLFAFPKRLTAIRESGQYDNIFKLHERIVGEKGIKEYIESGRRQAFNMGLFRHYEELDGEE</sequence>
<gene>
    <name evidence="3" type="ORF">FIBRA_02271</name>
</gene>
<dbReference type="AlphaFoldDB" id="J4HUM7"/>
<dbReference type="Proteomes" id="UP000006352">
    <property type="component" value="Unassembled WGS sequence"/>
</dbReference>
<dbReference type="CDD" id="cd03192">
    <property type="entry name" value="GST_C_Sigma_like"/>
    <property type="match status" value="1"/>
</dbReference>
<dbReference type="HOGENOM" id="CLU_039475_0_1_1"/>
<proteinExistence type="predicted"/>
<accession>J4HUM7</accession>
<evidence type="ECO:0000313" key="3">
    <source>
        <dbReference type="EMBL" id="CCM00242.1"/>
    </source>
</evidence>
<feature type="domain" description="GST C-terminal" evidence="2">
    <location>
        <begin position="114"/>
        <end position="258"/>
    </location>
</feature>
<feature type="domain" description="GST N-terminal" evidence="1">
    <location>
        <begin position="11"/>
        <end position="95"/>
    </location>
</feature>
<dbReference type="InterPro" id="IPR004045">
    <property type="entry name" value="Glutathione_S-Trfase_N"/>
</dbReference>
<organism evidence="3 4">
    <name type="scientific">Fibroporia radiculosa</name>
    <dbReference type="NCBI Taxonomy" id="599839"/>
    <lineage>
        <taxon>Eukaryota</taxon>
        <taxon>Fungi</taxon>
        <taxon>Dikarya</taxon>
        <taxon>Basidiomycota</taxon>
        <taxon>Agaricomycotina</taxon>
        <taxon>Agaricomycetes</taxon>
        <taxon>Polyporales</taxon>
        <taxon>Fibroporiaceae</taxon>
        <taxon>Fibroporia</taxon>
    </lineage>
</organism>